<sequence length="302" mass="33503">MISVGVAATPKINRLTLPRCAKSVMRIACVQFDSKLGTPQINIRKANDLIERHVQSKVDVLVLPETAFTGYNFKSIEHIDKHLEPTLQGITSIWAKETAARLSCIVIAGYPERSGETRYNAVVIARPDGTLSNYRKHFLYTIDLTWATSGPGFSTFNFPFGKARVSKLDGILIRKSSVGICMDMNNGTDFSTPFEAYELGTHITTNEIDYLLLPTAWLAPEDMPDDPKVPSMSTISYWAERLRPVWNRSTGNDLIFVSCNRIGEEDDCRYAGSSCVLRIKPGHIELLGKLGSAEEAVLTVDV</sequence>
<organism evidence="2 3">
    <name type="scientific">Neolecta irregularis (strain DAH-3)</name>
    <dbReference type="NCBI Taxonomy" id="1198029"/>
    <lineage>
        <taxon>Eukaryota</taxon>
        <taxon>Fungi</taxon>
        <taxon>Dikarya</taxon>
        <taxon>Ascomycota</taxon>
        <taxon>Taphrinomycotina</taxon>
        <taxon>Neolectales</taxon>
        <taxon>Neolectaceae</taxon>
        <taxon>Neolecta</taxon>
    </lineage>
</organism>
<reference evidence="2 3" key="1">
    <citation type="submission" date="2016-04" db="EMBL/GenBank/DDBJ databases">
        <title>Evolutionary innovation and constraint leading to complex multicellularity in the Ascomycota.</title>
        <authorList>
            <person name="Cisse O."/>
            <person name="Nguyen A."/>
            <person name="Hewitt D.A."/>
            <person name="Jedd G."/>
            <person name="Stajich J.E."/>
        </authorList>
    </citation>
    <scope>NUCLEOTIDE SEQUENCE [LARGE SCALE GENOMIC DNA]</scope>
    <source>
        <strain evidence="2 3">DAH-3</strain>
    </source>
</reference>
<dbReference type="InterPro" id="IPR039703">
    <property type="entry name" value="Nta1"/>
</dbReference>
<dbReference type="Gene3D" id="3.60.110.10">
    <property type="entry name" value="Carbon-nitrogen hydrolase"/>
    <property type="match status" value="1"/>
</dbReference>
<gene>
    <name evidence="2" type="ORF">NEOLI_000746</name>
</gene>
<proteinExistence type="predicted"/>
<dbReference type="InterPro" id="IPR036526">
    <property type="entry name" value="C-N_Hydrolase_sf"/>
</dbReference>
<dbReference type="Proteomes" id="UP000186594">
    <property type="component" value="Unassembled WGS sequence"/>
</dbReference>
<dbReference type="PANTHER" id="PTHR11750:SF26">
    <property type="entry name" value="PROTEIN N-TERMINAL AMIDASE"/>
    <property type="match status" value="1"/>
</dbReference>
<comment type="caution">
    <text evidence="2">The sequence shown here is derived from an EMBL/GenBank/DDBJ whole genome shotgun (WGS) entry which is preliminary data.</text>
</comment>
<protein>
    <submittedName>
        <fullName evidence="2">Protein N-terminal amidase</fullName>
    </submittedName>
</protein>
<dbReference type="InterPro" id="IPR003010">
    <property type="entry name" value="C-N_Hydrolase"/>
</dbReference>
<dbReference type="GO" id="GO:0008418">
    <property type="term" value="F:protein-N-terminal asparagine amidohydrolase activity"/>
    <property type="evidence" value="ECO:0007669"/>
    <property type="project" value="InterPro"/>
</dbReference>
<evidence type="ECO:0000313" key="3">
    <source>
        <dbReference type="Proteomes" id="UP000186594"/>
    </source>
</evidence>
<dbReference type="Pfam" id="PF00795">
    <property type="entry name" value="CN_hydrolase"/>
    <property type="match status" value="1"/>
</dbReference>
<dbReference type="SUPFAM" id="SSF56317">
    <property type="entry name" value="Carbon-nitrogen hydrolase"/>
    <property type="match status" value="1"/>
</dbReference>
<dbReference type="OrthoDB" id="201515at2759"/>
<name>A0A1U7LWA0_NEOID</name>
<dbReference type="AlphaFoldDB" id="A0A1U7LWA0"/>
<dbReference type="OMA" id="VKILCWD"/>
<dbReference type="STRING" id="1198029.A0A1U7LWA0"/>
<dbReference type="GO" id="GO:0030163">
    <property type="term" value="P:protein catabolic process"/>
    <property type="evidence" value="ECO:0007669"/>
    <property type="project" value="TreeGrafter"/>
</dbReference>
<accession>A0A1U7LWA0</accession>
<dbReference type="PROSITE" id="PS50263">
    <property type="entry name" value="CN_HYDROLASE"/>
    <property type="match status" value="1"/>
</dbReference>
<evidence type="ECO:0000259" key="1">
    <source>
        <dbReference type="PROSITE" id="PS50263"/>
    </source>
</evidence>
<evidence type="ECO:0000313" key="2">
    <source>
        <dbReference type="EMBL" id="OLL26955.1"/>
    </source>
</evidence>
<dbReference type="GO" id="GO:0070773">
    <property type="term" value="F:protein-N-terminal glutamine amidohydrolase activity"/>
    <property type="evidence" value="ECO:0007669"/>
    <property type="project" value="InterPro"/>
</dbReference>
<dbReference type="EMBL" id="LXFE01000132">
    <property type="protein sequence ID" value="OLL26955.1"/>
    <property type="molecule type" value="Genomic_DNA"/>
</dbReference>
<dbReference type="PANTHER" id="PTHR11750">
    <property type="entry name" value="PROTEIN N-TERMINAL AMIDASE"/>
    <property type="match status" value="1"/>
</dbReference>
<keyword evidence="3" id="KW-1185">Reference proteome</keyword>
<feature type="domain" description="CN hydrolase" evidence="1">
    <location>
        <begin position="25"/>
        <end position="302"/>
    </location>
</feature>